<keyword evidence="2" id="KW-1185">Reference proteome</keyword>
<accession>A0A8J7ULC8</accession>
<evidence type="ECO:0000313" key="1">
    <source>
        <dbReference type="EMBL" id="MBP1900919.1"/>
    </source>
</evidence>
<organism evidence="1 2">
    <name type="scientific">Halorubrum trapanicum</name>
    <dbReference type="NCBI Taxonomy" id="29284"/>
    <lineage>
        <taxon>Archaea</taxon>
        <taxon>Methanobacteriati</taxon>
        <taxon>Methanobacteriota</taxon>
        <taxon>Stenosarchaea group</taxon>
        <taxon>Halobacteria</taxon>
        <taxon>Halobacteriales</taxon>
        <taxon>Haloferacaceae</taxon>
        <taxon>Halorubrum</taxon>
    </lineage>
</organism>
<comment type="caution">
    <text evidence="1">The sequence shown here is derived from an EMBL/GenBank/DDBJ whole genome shotgun (WGS) entry which is preliminary data.</text>
</comment>
<dbReference type="AlphaFoldDB" id="A0A8J7ULC8"/>
<name>A0A8J7ULC8_9EURY</name>
<sequence>MTRSTRSTLARSASVAFLGWIGIGYGTPNPRSVRPTA</sequence>
<dbReference type="Proteomes" id="UP000770586">
    <property type="component" value="Unassembled WGS sequence"/>
</dbReference>
<protein>
    <submittedName>
        <fullName evidence="1">Uncharacterized protein</fullName>
    </submittedName>
</protein>
<gene>
    <name evidence="1" type="ORF">J2744_000577</name>
</gene>
<dbReference type="EMBL" id="JAGGKE010000002">
    <property type="protein sequence ID" value="MBP1900919.1"/>
    <property type="molecule type" value="Genomic_DNA"/>
</dbReference>
<evidence type="ECO:0000313" key="2">
    <source>
        <dbReference type="Proteomes" id="UP000770586"/>
    </source>
</evidence>
<proteinExistence type="predicted"/>
<reference evidence="1 2" key="1">
    <citation type="submission" date="2021-03" db="EMBL/GenBank/DDBJ databases">
        <title>Genomic Encyclopedia of Type Strains, Phase IV (KMG-IV): sequencing the most valuable type-strain genomes for metagenomic binning, comparative biology and taxonomic classification.</title>
        <authorList>
            <person name="Goeker M."/>
        </authorList>
    </citation>
    <scope>NUCLEOTIDE SEQUENCE [LARGE SCALE GENOMIC DNA]</scope>
    <source>
        <strain evidence="1 2">DSM 12287</strain>
    </source>
</reference>